<feature type="region of interest" description="Disordered" evidence="1">
    <location>
        <begin position="135"/>
        <end position="178"/>
    </location>
</feature>
<organism evidence="3 4">
    <name type="scientific">Suillus discolor</name>
    <dbReference type="NCBI Taxonomy" id="1912936"/>
    <lineage>
        <taxon>Eukaryota</taxon>
        <taxon>Fungi</taxon>
        <taxon>Dikarya</taxon>
        <taxon>Basidiomycota</taxon>
        <taxon>Agaricomycotina</taxon>
        <taxon>Agaricomycetes</taxon>
        <taxon>Agaricomycetidae</taxon>
        <taxon>Boletales</taxon>
        <taxon>Suillineae</taxon>
        <taxon>Suillaceae</taxon>
        <taxon>Suillus</taxon>
    </lineage>
</organism>
<evidence type="ECO:0000313" key="4">
    <source>
        <dbReference type="Proteomes" id="UP000823399"/>
    </source>
</evidence>
<dbReference type="Proteomes" id="UP000823399">
    <property type="component" value="Unassembled WGS sequence"/>
</dbReference>
<reference evidence="3" key="1">
    <citation type="journal article" date="2020" name="New Phytol.">
        <title>Comparative genomics reveals dynamic genome evolution in host specialist ectomycorrhizal fungi.</title>
        <authorList>
            <person name="Lofgren L.A."/>
            <person name="Nguyen N.H."/>
            <person name="Vilgalys R."/>
            <person name="Ruytinx J."/>
            <person name="Liao H.L."/>
            <person name="Branco S."/>
            <person name="Kuo A."/>
            <person name="LaButti K."/>
            <person name="Lipzen A."/>
            <person name="Andreopoulos W."/>
            <person name="Pangilinan J."/>
            <person name="Riley R."/>
            <person name="Hundley H."/>
            <person name="Na H."/>
            <person name="Barry K."/>
            <person name="Grigoriev I.V."/>
            <person name="Stajich J.E."/>
            <person name="Kennedy P.G."/>
        </authorList>
    </citation>
    <scope>NUCLEOTIDE SEQUENCE</scope>
    <source>
        <strain evidence="3">FC423</strain>
    </source>
</reference>
<protein>
    <submittedName>
        <fullName evidence="3">SCA7-domain-containing protein</fullName>
    </submittedName>
</protein>
<keyword evidence="4" id="KW-1185">Reference proteome</keyword>
<dbReference type="RefSeq" id="XP_041298892.1">
    <property type="nucleotide sequence ID" value="XM_041435188.1"/>
</dbReference>
<evidence type="ECO:0000313" key="3">
    <source>
        <dbReference type="EMBL" id="KAG2118783.1"/>
    </source>
</evidence>
<dbReference type="Gene3D" id="6.10.140.1270">
    <property type="match status" value="1"/>
</dbReference>
<dbReference type="EMBL" id="JABBWM010000003">
    <property type="protein sequence ID" value="KAG2118783.1"/>
    <property type="molecule type" value="Genomic_DNA"/>
</dbReference>
<evidence type="ECO:0000259" key="2">
    <source>
        <dbReference type="PROSITE" id="PS51505"/>
    </source>
</evidence>
<dbReference type="Pfam" id="PF08313">
    <property type="entry name" value="SCA7"/>
    <property type="match status" value="1"/>
</dbReference>
<feature type="region of interest" description="Disordered" evidence="1">
    <location>
        <begin position="54"/>
        <end position="81"/>
    </location>
</feature>
<dbReference type="OrthoDB" id="21678at2759"/>
<name>A0A9P7FI69_9AGAM</name>
<feature type="compositionally biased region" description="Basic residues" evidence="1">
    <location>
        <begin position="168"/>
        <end position="177"/>
    </location>
</feature>
<dbReference type="GO" id="GO:0000124">
    <property type="term" value="C:SAGA complex"/>
    <property type="evidence" value="ECO:0007669"/>
    <property type="project" value="InterPro"/>
</dbReference>
<dbReference type="PROSITE" id="PS51505">
    <property type="entry name" value="SCA7"/>
    <property type="match status" value="1"/>
</dbReference>
<comment type="caution">
    <text evidence="3">The sequence shown here is derived from an EMBL/GenBank/DDBJ whole genome shotgun (WGS) entry which is preliminary data.</text>
</comment>
<gene>
    <name evidence="3" type="ORF">F5147DRAFT_666808</name>
</gene>
<dbReference type="PANTHER" id="PTHR47805">
    <property type="entry name" value="SAGA-ASSOCIATED FACTOR 73"/>
    <property type="match status" value="1"/>
</dbReference>
<accession>A0A9P7FI69</accession>
<dbReference type="AlphaFoldDB" id="A0A9P7FI69"/>
<evidence type="ECO:0000256" key="1">
    <source>
        <dbReference type="SAM" id="MobiDB-lite"/>
    </source>
</evidence>
<dbReference type="InterPro" id="IPR037804">
    <property type="entry name" value="SGF73"/>
</dbReference>
<dbReference type="InterPro" id="IPR013243">
    <property type="entry name" value="SCA7_dom"/>
</dbReference>
<feature type="domain" description="SCA7" evidence="2">
    <location>
        <begin position="174"/>
        <end position="240"/>
    </location>
</feature>
<dbReference type="GeneID" id="64697447"/>
<feature type="compositionally biased region" description="Basic and acidic residues" evidence="1">
    <location>
        <begin position="138"/>
        <end position="155"/>
    </location>
</feature>
<sequence length="380" mass="41336">MYDHVKISINLKRANHVTKGHFPFWCTHCTGSQFLIIASAMTLKLKRASHSPSPFSWDALSPPRAESPNTPEVTGLPPPPTSWLSARDMKIFGAQPLRADIGVVRCADCDKPILRSAISEHISNCNDIRSGKKWVKGKTADSEVEPKKGKKRAADGEDGDEAGEPSKKKTKITKGRTKGPVDYDKQCGVINDKGLPCSRSLTCKAHSMGAKRAVQGRSKAYDELLLEWNRANNPNWVEPVKKETKAEKKEKREKEKAEKKRLAQEAALAAGLEGKGMPKKPGRKANTLGTTATQLDVDEAAENLDDLDSEAEVDSLVKAVQSAQARGIIGVPLAVPSSESSWFVLRRERLRNCRELLASALIPPSGRSSIAATVSSMALG</sequence>
<proteinExistence type="predicted"/>
<dbReference type="PANTHER" id="PTHR47805:SF1">
    <property type="entry name" value="SAGA-ASSOCIATED FACTOR 73"/>
    <property type="match status" value="1"/>
</dbReference>
<feature type="region of interest" description="Disordered" evidence="1">
    <location>
        <begin position="242"/>
        <end position="262"/>
    </location>
</feature>